<name>A0A7R9JSJ5_TIMGE</name>
<evidence type="ECO:0000256" key="1">
    <source>
        <dbReference type="SAM" id="MobiDB-lite"/>
    </source>
</evidence>
<evidence type="ECO:0000313" key="2">
    <source>
        <dbReference type="EMBL" id="CAD7588664.1"/>
    </source>
</evidence>
<accession>A0A7R9JSJ5</accession>
<protein>
    <submittedName>
        <fullName evidence="2">Uncharacterized protein</fullName>
    </submittedName>
</protein>
<feature type="region of interest" description="Disordered" evidence="1">
    <location>
        <begin position="161"/>
        <end position="196"/>
    </location>
</feature>
<proteinExistence type="predicted"/>
<sequence length="382" mass="41925">MLLSKHFDDIELGDVTILRHIIDDNLIGKNENFSGGVEVLCRFIYYSVDGRMVSKSTSNTRTLSRHQTKQAASVNSANIKRSTSMGVLNQSDSESDISLTQRPSASLRVTGIMRPTISSQNKITVNQNLVNKLNTSAVINRRRGISSAYSSDIDIVNLSQVGSNEDSSSEETSPGGGKPAHSIRPRSTSADRLMLGVSPNDNMIRNLIARFERTGSVSDLPGRGQKKKCSKSCYLWLGVPIEWRTAGTAEYLGVVNASSSLSTTVTQPQPPPRYSRDPMRFVTQRLAASKMDNVSTRYTLDPSTEGNSTNFLKRNQNTNTMMNCCFIVLSISCRRESMEVAPSTPGHRGPGQFLGRYLKSSNLLIPKGGMIRFRSDTQGGEN</sequence>
<feature type="compositionally biased region" description="Polar residues" evidence="1">
    <location>
        <begin position="161"/>
        <end position="172"/>
    </location>
</feature>
<gene>
    <name evidence="2" type="ORF">TGEB3V08_LOCUS2704</name>
</gene>
<reference evidence="2" key="1">
    <citation type="submission" date="2020-11" db="EMBL/GenBank/DDBJ databases">
        <authorList>
            <person name="Tran Van P."/>
        </authorList>
    </citation>
    <scope>NUCLEOTIDE SEQUENCE</scope>
</reference>
<dbReference type="EMBL" id="OE839811">
    <property type="protein sequence ID" value="CAD7588664.1"/>
    <property type="molecule type" value="Genomic_DNA"/>
</dbReference>
<organism evidence="2">
    <name type="scientific">Timema genevievae</name>
    <name type="common">Walking stick</name>
    <dbReference type="NCBI Taxonomy" id="629358"/>
    <lineage>
        <taxon>Eukaryota</taxon>
        <taxon>Metazoa</taxon>
        <taxon>Ecdysozoa</taxon>
        <taxon>Arthropoda</taxon>
        <taxon>Hexapoda</taxon>
        <taxon>Insecta</taxon>
        <taxon>Pterygota</taxon>
        <taxon>Neoptera</taxon>
        <taxon>Polyneoptera</taxon>
        <taxon>Phasmatodea</taxon>
        <taxon>Timematodea</taxon>
        <taxon>Timematoidea</taxon>
        <taxon>Timematidae</taxon>
        <taxon>Timema</taxon>
    </lineage>
</organism>
<dbReference type="AlphaFoldDB" id="A0A7R9JSJ5"/>